<dbReference type="AlphaFoldDB" id="A0A557S0L5"/>
<proteinExistence type="predicted"/>
<dbReference type="EMBL" id="VMNH01000023">
    <property type="protein sequence ID" value="TVO70972.1"/>
    <property type="molecule type" value="Genomic_DNA"/>
</dbReference>
<keyword evidence="2" id="KW-1185">Reference proteome</keyword>
<accession>A0A557S0L5</accession>
<dbReference type="OrthoDB" id="7059411at2"/>
<dbReference type="Proteomes" id="UP000316649">
    <property type="component" value="Unassembled WGS sequence"/>
</dbReference>
<reference evidence="1 2" key="1">
    <citation type="submission" date="2019-07" db="EMBL/GenBank/DDBJ databases">
        <title>The pathways for chlorine oxyanion respiration interact through the shared metabolite chlorate.</title>
        <authorList>
            <person name="Barnum T.P."/>
            <person name="Cheng Y."/>
            <person name="Hill K.A."/>
            <person name="Lucas L.N."/>
            <person name="Carlson H.K."/>
            <person name="Coates J.D."/>
        </authorList>
    </citation>
    <scope>NUCLEOTIDE SEQUENCE [LARGE SCALE GENOMIC DNA]</scope>
    <source>
        <strain evidence="1 2">BK-1</strain>
    </source>
</reference>
<dbReference type="RefSeq" id="WP_144360109.1">
    <property type="nucleotide sequence ID" value="NZ_VMNH01000023.1"/>
</dbReference>
<evidence type="ECO:0000313" key="2">
    <source>
        <dbReference type="Proteomes" id="UP000316649"/>
    </source>
</evidence>
<sequence length="230" mass="25741">MTKVAILIIIALIIVAGIYTEMQRGNNLAATAKRLGFDFTSGLQRMPAEWEALGFDLLLQGQSEIGNRMTGMRSGRAVEVFDYSFDATAAGEGFKKQPAIDDQVNIERRNQTVVRVQSAVVLPDFDISPASSHMRNVAQRFGFAPLMLQENRAFSQAYNVLVADAVRCRALFIESVQQFFMSHPDLVVEARGRDLLVYRFEKRLKAKDIEGFLQEVDELVRLLESMAGTT</sequence>
<name>A0A557S0L5_9GAMM</name>
<organism evidence="1 2">
    <name type="scientific">Sedimenticola selenatireducens</name>
    <dbReference type="NCBI Taxonomy" id="191960"/>
    <lineage>
        <taxon>Bacteria</taxon>
        <taxon>Pseudomonadati</taxon>
        <taxon>Pseudomonadota</taxon>
        <taxon>Gammaproteobacteria</taxon>
        <taxon>Chromatiales</taxon>
        <taxon>Sedimenticolaceae</taxon>
        <taxon>Sedimenticola</taxon>
    </lineage>
</organism>
<protein>
    <submittedName>
        <fullName evidence="1">Uncharacterized protein</fullName>
    </submittedName>
</protein>
<comment type="caution">
    <text evidence="1">The sequence shown here is derived from an EMBL/GenBank/DDBJ whole genome shotgun (WGS) entry which is preliminary data.</text>
</comment>
<gene>
    <name evidence="1" type="ORF">FHP88_16105</name>
</gene>
<evidence type="ECO:0000313" key="1">
    <source>
        <dbReference type="EMBL" id="TVO70972.1"/>
    </source>
</evidence>